<proteinExistence type="predicted"/>
<dbReference type="AlphaFoldDB" id="A0AAV3YN34"/>
<gene>
    <name evidence="1" type="ORF">PoB_001086700</name>
</gene>
<evidence type="ECO:0000313" key="1">
    <source>
        <dbReference type="EMBL" id="GFN84361.1"/>
    </source>
</evidence>
<name>A0AAV3YN34_9GAST</name>
<dbReference type="EMBL" id="BLXT01001300">
    <property type="protein sequence ID" value="GFN84361.1"/>
    <property type="molecule type" value="Genomic_DNA"/>
</dbReference>
<organism evidence="1 2">
    <name type="scientific">Plakobranchus ocellatus</name>
    <dbReference type="NCBI Taxonomy" id="259542"/>
    <lineage>
        <taxon>Eukaryota</taxon>
        <taxon>Metazoa</taxon>
        <taxon>Spiralia</taxon>
        <taxon>Lophotrochozoa</taxon>
        <taxon>Mollusca</taxon>
        <taxon>Gastropoda</taxon>
        <taxon>Heterobranchia</taxon>
        <taxon>Euthyneura</taxon>
        <taxon>Panpulmonata</taxon>
        <taxon>Sacoglossa</taxon>
        <taxon>Placobranchoidea</taxon>
        <taxon>Plakobranchidae</taxon>
        <taxon>Plakobranchus</taxon>
    </lineage>
</organism>
<keyword evidence="2" id="KW-1185">Reference proteome</keyword>
<comment type="caution">
    <text evidence="1">The sequence shown here is derived from an EMBL/GenBank/DDBJ whole genome shotgun (WGS) entry which is preliminary data.</text>
</comment>
<sequence>MATADWGMSLRYPWWGIMVSADWGTCFRYPWWGILGTVDWSAGFCYPWWTGAAVLVIESFSPQLISSAWDIADGVLEHWLVIDPVGDIGDIGLEHWLFISLVGDIGDGGIKRLHTVWSRDEKQQYAVLVLCLQGVS</sequence>
<accession>A0AAV3YN34</accession>
<protein>
    <submittedName>
        <fullName evidence="1">Uncharacterized protein</fullName>
    </submittedName>
</protein>
<evidence type="ECO:0000313" key="2">
    <source>
        <dbReference type="Proteomes" id="UP000735302"/>
    </source>
</evidence>
<reference evidence="1 2" key="1">
    <citation type="journal article" date="2021" name="Elife">
        <title>Chloroplast acquisition without the gene transfer in kleptoplastic sea slugs, Plakobranchus ocellatus.</title>
        <authorList>
            <person name="Maeda T."/>
            <person name="Takahashi S."/>
            <person name="Yoshida T."/>
            <person name="Shimamura S."/>
            <person name="Takaki Y."/>
            <person name="Nagai Y."/>
            <person name="Toyoda A."/>
            <person name="Suzuki Y."/>
            <person name="Arimoto A."/>
            <person name="Ishii H."/>
            <person name="Satoh N."/>
            <person name="Nishiyama T."/>
            <person name="Hasebe M."/>
            <person name="Maruyama T."/>
            <person name="Minagawa J."/>
            <person name="Obokata J."/>
            <person name="Shigenobu S."/>
        </authorList>
    </citation>
    <scope>NUCLEOTIDE SEQUENCE [LARGE SCALE GENOMIC DNA]</scope>
</reference>
<dbReference type="Proteomes" id="UP000735302">
    <property type="component" value="Unassembled WGS sequence"/>
</dbReference>